<dbReference type="GO" id="GO:0016787">
    <property type="term" value="F:hydrolase activity"/>
    <property type="evidence" value="ECO:0007669"/>
    <property type="project" value="UniProtKB-KW"/>
</dbReference>
<dbReference type="KEGG" id="nno:NONO_c51660"/>
<evidence type="ECO:0000313" key="3">
    <source>
        <dbReference type="Proteomes" id="UP000019150"/>
    </source>
</evidence>
<keyword evidence="1" id="KW-1133">Transmembrane helix</keyword>
<protein>
    <submittedName>
        <fullName evidence="2">Putative metal-dependent hydrolase</fullName>
    </submittedName>
</protein>
<dbReference type="PIRSF" id="PIRSF007580">
    <property type="entry name" value="UCP07580"/>
    <property type="match status" value="1"/>
</dbReference>
<dbReference type="PATRIC" id="fig|1415166.3.peg.5327"/>
<keyword evidence="2" id="KW-0378">Hydrolase</keyword>
<proteinExistence type="predicted"/>
<dbReference type="Pfam" id="PF10118">
    <property type="entry name" value="Metal_hydrol"/>
    <property type="match status" value="1"/>
</dbReference>
<organism evidence="2 3">
    <name type="scientific">Nocardia nova SH22a</name>
    <dbReference type="NCBI Taxonomy" id="1415166"/>
    <lineage>
        <taxon>Bacteria</taxon>
        <taxon>Bacillati</taxon>
        <taxon>Actinomycetota</taxon>
        <taxon>Actinomycetes</taxon>
        <taxon>Mycobacteriales</taxon>
        <taxon>Nocardiaceae</taxon>
        <taxon>Nocardia</taxon>
    </lineage>
</organism>
<reference evidence="2 3" key="1">
    <citation type="journal article" date="2014" name="Appl. Environ. Microbiol.">
        <title>Insights into the Microbial Degradation of Rubber and Gutta-Percha by Analysis of the Complete Genome of Nocardia nova SH22a.</title>
        <authorList>
            <person name="Luo Q."/>
            <person name="Hiessl S."/>
            <person name="Poehlein A."/>
            <person name="Daniel R."/>
            <person name="Steinbuchel A."/>
        </authorList>
    </citation>
    <scope>NUCLEOTIDE SEQUENCE [LARGE SCALE GENOMIC DNA]</scope>
    <source>
        <strain evidence="2">SH22a</strain>
    </source>
</reference>
<sequence>MPKYYTYGDIVQSHVWAQLSGGFPAGEESFIRSVRRFAGKIDDPVLEKRVAGFIGQEAMHGEEHRRLNRKLVELGYRITWLDSDRARRRRERFEEFLSPHVHLAMTAAAEHGTAMLAERILSSPEIQGIPMDPEVRKLLNWHAFEELEHKSVAFDVYRATGGSELLRIVTFGVALSLTISMFSIVTPLMLAGDPQARRQPARVIAQAYLLFSGPLFRHMLRESIKYMRPGFHPDDIDTSELLEQWREELFGAGGALEERLR</sequence>
<gene>
    <name evidence="2" type="ORF">NONO_c51660</name>
</gene>
<evidence type="ECO:0000313" key="2">
    <source>
        <dbReference type="EMBL" id="AHH19950.1"/>
    </source>
</evidence>
<keyword evidence="1" id="KW-0472">Membrane</keyword>
<dbReference type="Proteomes" id="UP000019150">
    <property type="component" value="Chromosome"/>
</dbReference>
<evidence type="ECO:0000256" key="1">
    <source>
        <dbReference type="SAM" id="Phobius"/>
    </source>
</evidence>
<dbReference type="HOGENOM" id="CLU_051636_0_0_11"/>
<keyword evidence="3" id="KW-1185">Reference proteome</keyword>
<dbReference type="PANTHER" id="PTHR39456">
    <property type="entry name" value="METAL-DEPENDENT HYDROLASE"/>
    <property type="match status" value="1"/>
</dbReference>
<accession>W5TKS8</accession>
<feature type="transmembrane region" description="Helical" evidence="1">
    <location>
        <begin position="168"/>
        <end position="191"/>
    </location>
</feature>
<dbReference type="PANTHER" id="PTHR39456:SF1">
    <property type="entry name" value="METAL-DEPENDENT HYDROLASE"/>
    <property type="match status" value="1"/>
</dbReference>
<dbReference type="InterPro" id="IPR016516">
    <property type="entry name" value="UCP07580"/>
</dbReference>
<keyword evidence="1" id="KW-0812">Transmembrane</keyword>
<dbReference type="EMBL" id="CP006850">
    <property type="protein sequence ID" value="AHH19950.1"/>
    <property type="molecule type" value="Genomic_DNA"/>
</dbReference>
<dbReference type="AlphaFoldDB" id="W5TKS8"/>
<dbReference type="eggNOG" id="COG3687">
    <property type="taxonomic scope" value="Bacteria"/>
</dbReference>
<dbReference type="STRING" id="1415166.NONO_c51660"/>
<name>W5TKS8_9NOCA</name>